<dbReference type="InterPro" id="IPR011129">
    <property type="entry name" value="CSD"/>
</dbReference>
<reference evidence="4 5" key="1">
    <citation type="submission" date="2018-09" db="EMBL/GenBank/DDBJ databases">
        <title>YIM 75000 draft genome.</title>
        <authorList>
            <person name="Tang S."/>
            <person name="Feng Y."/>
        </authorList>
    </citation>
    <scope>NUCLEOTIDE SEQUENCE [LARGE SCALE GENOMIC DNA]</scope>
    <source>
        <strain evidence="4 5">YIM 75000</strain>
    </source>
</reference>
<dbReference type="PROSITE" id="PS00352">
    <property type="entry name" value="CSD_1"/>
    <property type="match status" value="2"/>
</dbReference>
<comment type="subcellular location">
    <subcellularLocation>
        <location evidence="1">Cytoplasm</location>
    </subcellularLocation>
</comment>
<protein>
    <submittedName>
        <fullName evidence="4">Cold-shock protein</fullName>
    </submittedName>
</protein>
<comment type="caution">
    <text evidence="4">The sequence shown here is derived from an EMBL/GenBank/DDBJ whole genome shotgun (WGS) entry which is preliminary data.</text>
</comment>
<feature type="region of interest" description="Disordered" evidence="2">
    <location>
        <begin position="213"/>
        <end position="246"/>
    </location>
</feature>
<dbReference type="PANTHER" id="PTHR46565:SF20">
    <property type="entry name" value="COLD SHOCK DOMAIN-CONTAINING PROTEIN 4"/>
    <property type="match status" value="1"/>
</dbReference>
<dbReference type="AlphaFoldDB" id="A0A3A3Z530"/>
<feature type="domain" description="CSD" evidence="3">
    <location>
        <begin position="83"/>
        <end position="144"/>
    </location>
</feature>
<feature type="domain" description="CSD" evidence="3">
    <location>
        <begin position="1"/>
        <end position="68"/>
    </location>
</feature>
<evidence type="ECO:0000259" key="3">
    <source>
        <dbReference type="PROSITE" id="PS51857"/>
    </source>
</evidence>
<dbReference type="PROSITE" id="PS51857">
    <property type="entry name" value="CSD_2"/>
    <property type="match status" value="3"/>
</dbReference>
<dbReference type="GO" id="GO:0003676">
    <property type="term" value="F:nucleic acid binding"/>
    <property type="evidence" value="ECO:0007669"/>
    <property type="project" value="InterPro"/>
</dbReference>
<organism evidence="4 5">
    <name type="scientific">Vallicoccus soli</name>
    <dbReference type="NCBI Taxonomy" id="2339232"/>
    <lineage>
        <taxon>Bacteria</taxon>
        <taxon>Bacillati</taxon>
        <taxon>Actinomycetota</taxon>
        <taxon>Actinomycetes</taxon>
        <taxon>Motilibacterales</taxon>
        <taxon>Vallicoccaceae</taxon>
        <taxon>Vallicoccus</taxon>
    </lineage>
</organism>
<dbReference type="Gene3D" id="2.40.50.140">
    <property type="entry name" value="Nucleic acid-binding proteins"/>
    <property type="match status" value="3"/>
</dbReference>
<evidence type="ECO:0000313" key="4">
    <source>
        <dbReference type="EMBL" id="RJK98058.1"/>
    </source>
</evidence>
<proteinExistence type="predicted"/>
<feature type="region of interest" description="Disordered" evidence="2">
    <location>
        <begin position="132"/>
        <end position="180"/>
    </location>
</feature>
<dbReference type="SUPFAM" id="SSF50249">
    <property type="entry name" value="Nucleic acid-binding proteins"/>
    <property type="match status" value="3"/>
</dbReference>
<dbReference type="RefSeq" id="WP_165865582.1">
    <property type="nucleotide sequence ID" value="NZ_QZEZ01000001.1"/>
</dbReference>
<dbReference type="SMART" id="SM00357">
    <property type="entry name" value="CSP"/>
    <property type="match status" value="3"/>
</dbReference>
<gene>
    <name evidence="4" type="ORF">D5H78_03730</name>
</gene>
<dbReference type="EMBL" id="QZEZ01000001">
    <property type="protein sequence ID" value="RJK98058.1"/>
    <property type="molecule type" value="Genomic_DNA"/>
</dbReference>
<dbReference type="CDD" id="cd04458">
    <property type="entry name" value="CSP_CDS"/>
    <property type="match status" value="2"/>
</dbReference>
<evidence type="ECO:0000313" key="5">
    <source>
        <dbReference type="Proteomes" id="UP000265614"/>
    </source>
</evidence>
<evidence type="ECO:0000256" key="2">
    <source>
        <dbReference type="SAM" id="MobiDB-lite"/>
    </source>
</evidence>
<evidence type="ECO:0000256" key="1">
    <source>
        <dbReference type="RuleBase" id="RU000408"/>
    </source>
</evidence>
<name>A0A3A3Z530_9ACTN</name>
<dbReference type="PANTHER" id="PTHR46565">
    <property type="entry name" value="COLD SHOCK DOMAIN PROTEIN 2"/>
    <property type="match status" value="1"/>
</dbReference>
<dbReference type="Pfam" id="PF00313">
    <property type="entry name" value="CSD"/>
    <property type="match status" value="3"/>
</dbReference>
<dbReference type="InterPro" id="IPR002059">
    <property type="entry name" value="CSP_DNA-bd"/>
</dbReference>
<dbReference type="GO" id="GO:0005737">
    <property type="term" value="C:cytoplasm"/>
    <property type="evidence" value="ECO:0007669"/>
    <property type="project" value="UniProtKB-SubCell"/>
</dbReference>
<dbReference type="InterPro" id="IPR012340">
    <property type="entry name" value="NA-bd_OB-fold"/>
</dbReference>
<dbReference type="PRINTS" id="PR00050">
    <property type="entry name" value="COLDSHOCK"/>
</dbReference>
<dbReference type="Proteomes" id="UP000265614">
    <property type="component" value="Unassembled WGS sequence"/>
</dbReference>
<dbReference type="InterPro" id="IPR019844">
    <property type="entry name" value="CSD_CS"/>
</dbReference>
<sequence>MAQGTVRWFDAGKGYGFIEPDEGGGDVFVHFSAIVEDGGFRTLEEGQRVEYGSSTGPRGGPVAEDVRPLGGAPAPAEGPRGPVVTGTVVRYDADRGFGFIQVDDVFVHAKEVRGLRGEGLQEGDRVELELVEGPRGPQALDVDLLPPPRPSAAARPARGRQQRPAPARGGSGGGAGGEVEGTVQWFDAGKGFGFITPDDGGDDVFVHVSQVEGDDGPAALAEGQRVRFGRAEGDRGPTASRVRSAD</sequence>
<feature type="domain" description="CSD" evidence="3">
    <location>
        <begin position="178"/>
        <end position="244"/>
    </location>
</feature>
<accession>A0A3A3Z530</accession>
<keyword evidence="5" id="KW-1185">Reference proteome</keyword>
<feature type="compositionally biased region" description="Gly residues" evidence="2">
    <location>
        <begin position="169"/>
        <end position="179"/>
    </location>
</feature>